<dbReference type="EMBL" id="MN740714">
    <property type="protein sequence ID" value="QHS80515.1"/>
    <property type="molecule type" value="Genomic_DNA"/>
</dbReference>
<organism evidence="1">
    <name type="scientific">viral metagenome</name>
    <dbReference type="NCBI Taxonomy" id="1070528"/>
    <lineage>
        <taxon>unclassified sequences</taxon>
        <taxon>metagenomes</taxon>
        <taxon>organismal metagenomes</taxon>
    </lineage>
</organism>
<reference evidence="1" key="1">
    <citation type="journal article" date="2020" name="Nature">
        <title>Giant virus diversity and host interactions through global metagenomics.</title>
        <authorList>
            <person name="Schulz F."/>
            <person name="Roux S."/>
            <person name="Paez-Espino D."/>
            <person name="Jungbluth S."/>
            <person name="Walsh D.A."/>
            <person name="Denef V.J."/>
            <person name="McMahon K.D."/>
            <person name="Konstantinidis K.T."/>
            <person name="Eloe-Fadrosh E.A."/>
            <person name="Kyrpides N.C."/>
            <person name="Woyke T."/>
        </authorList>
    </citation>
    <scope>NUCLEOTIDE SEQUENCE</scope>
    <source>
        <strain evidence="1">GVMAG-S-1091796-13</strain>
    </source>
</reference>
<proteinExistence type="predicted"/>
<evidence type="ECO:0000313" key="1">
    <source>
        <dbReference type="EMBL" id="QHS80515.1"/>
    </source>
</evidence>
<accession>A0A6C0AMJ7</accession>
<name>A0A6C0AMJ7_9ZZZZ</name>
<dbReference type="Gene3D" id="2.40.30.20">
    <property type="match status" value="1"/>
</dbReference>
<dbReference type="InterPro" id="IPR023366">
    <property type="entry name" value="ATP_synth_asu-like_sf"/>
</dbReference>
<protein>
    <submittedName>
        <fullName evidence="1">Uncharacterized protein</fullName>
    </submittedName>
</protein>
<sequence length="1624" mass="171772">MSSNISMKPLTKPLKGQILQSNYGSFDTISTNNLVLENLSIEGLIENGIFSGTLVGGEIDDTPIGLSTPNIGNFTNLTTFGDVLFNSNVIGSSVNWDYNTATLNLGNSTFIVNGCSYLGNLRICNNFIRATNLGGDVEIIPNGGSVYLNGPVYNVSSYGNFYTQMQNGSLTFDVKNNILLQSTSGSSLLSTFNGQTFNNINGDISLITEAVLTSKSIVLTNTSSGITTITTSTNHNLTSGNVITVSSTGSIDNNYTIGNILSPTSFTITGTNVSVSNLTRGSLIKIASGKINLNASTFVTIPENIDLTFGTTTNSVSGNTGGLIISSNRDIFFNVSSGNSLLIPTNTQIHFASSTTGSSGYVSTGNYINYNGSSINIVGTNSIIQSGVLTQLNTSNTRIYDPVVTIADYTLTTQDNKDRGIEYRYLSSSGSMKLGWFGYKTSTNKFTFIPDATNNNEIISGATGQFEIGDISANTVTLNTGGSFDLNCGYLLNVNKITGCGGTINLDATNNLNITAGNRIALGAKGDIYISNNIPITFGISGSSIRESTNGNLTLSTLQHINVSAASVIIPINTYLSFDGTSIGSQRISSNSSGDLLINTNKNMYFTTTGGNIIIPNSTSVQLGNSTERIYGTTSGIFMVGNSNNLIATSNVNISSSSGNIVLTSNSGDINLYSTGGNVRLLNNRNLIFSMTGTTNSISSNTTGNLVIYGNGNSNSVDFKNINEINLSANSSVNLSTGTILYFDSNRNISIKSDVSGNFNILNQNISGNTNITTANLNVINANSTLFSTGNFTISGTTGSTVNIDMENVRFQDPILTLANYNLNSNDLKDRGIEYNYLLNPSGILKSGWFGWKNSNQRFTYYSDTINTNEVISGTIGSAEFSSLYLKEDIIFQSSGSINLNCGTISNLNTLIGCGGTINIVATSNTNISSNNIMLLAGTKVQMPYNVPLSFGNTDNSISSDSNGNLTISSLSGSGKLILNGNVQINGTTTTVYSTVTNLQDPIFSIGGVVGPVINDAKDRGIEFKWNNSSGTSGSKTGFFGYKNSLGRFVFIQDGVNLYEVFYGSYGNVQFGDGYFTNLDIQNGNINNVTTITGSSSGTLNISSGNINLPYNSNLNFGTTTNSISVTTSGNLTLKSTNDINITSQTGSIYLNVNTSGSSSVNVSNNTPLYFGSQSYIMSTGGNLNITSSSGNINLVPKNSTGNVLIPTNTILSFGSTSNSILSDGTQLLINGYNGVGINTSNFTISGNVNIIGTITSTPDPDLDLNRYILPLGTSQYLNITNISNYPDPLDPNPLSGNVKITVDSTHNLGVGDSIYIKNSDSTPKIDNSFNITSIISGTEFTITNNSSLTVSGSKGIVKSNLTTFQGKDVGIQVNYWTTMGNSSITSGSMGYKTGFYGFKSSSQRWVYYKDAIITDNIVSGTLSDIEVNKVFANNLSGFVLDGGISAGSNAIMGNNFQISGGNINNTPIGVTSAQTGRFTNLTNTVAANLRNVTMTSSLVYSIDRYSMSSEFPTRNPLLSTIVSMFSVTSPSFTGAIGTIGSSNIDIEDGTMKIIVCDSMADGSIYTLYFGPNKLIAPNPINISTQPTRIIFKRQGQCAKLLFNATGDNNLGSWILLSGGVYVE</sequence>